<dbReference type="Pfam" id="PF13649">
    <property type="entry name" value="Methyltransf_25"/>
    <property type="match status" value="1"/>
</dbReference>
<keyword evidence="4" id="KW-0732">Signal</keyword>
<keyword evidence="1" id="KW-0489">Methyltransferase</keyword>
<dbReference type="STRING" id="1802399.A3E39_00700"/>
<evidence type="ECO:0000256" key="2">
    <source>
        <dbReference type="ARBA" id="ARBA00022679"/>
    </source>
</evidence>
<dbReference type="SMART" id="SM00650">
    <property type="entry name" value="rADc"/>
    <property type="match status" value="1"/>
</dbReference>
<dbReference type="SUPFAM" id="SSF53335">
    <property type="entry name" value="S-adenosyl-L-methionine-dependent methyltransferases"/>
    <property type="match status" value="1"/>
</dbReference>
<dbReference type="PROSITE" id="PS01131">
    <property type="entry name" value="RRNA_A_DIMETH"/>
    <property type="match status" value="1"/>
</dbReference>
<dbReference type="EMBL" id="MGEH01000004">
    <property type="protein sequence ID" value="OGL79628.1"/>
    <property type="molecule type" value="Genomic_DNA"/>
</dbReference>
<gene>
    <name evidence="6" type="ORF">A3E39_00700</name>
</gene>
<feature type="signal peptide" evidence="4">
    <location>
        <begin position="1"/>
        <end position="21"/>
    </location>
</feature>
<dbReference type="Gene3D" id="3.40.50.150">
    <property type="entry name" value="Vaccinia Virus protein VP39"/>
    <property type="match status" value="1"/>
</dbReference>
<keyword evidence="3" id="KW-0949">S-adenosyl-L-methionine</keyword>
<organism evidence="6 7">
    <name type="scientific">Candidatus Uhrbacteria bacterium RIFCSPHIGHO2_12_FULL_60_25</name>
    <dbReference type="NCBI Taxonomy" id="1802399"/>
    <lineage>
        <taxon>Bacteria</taxon>
        <taxon>Candidatus Uhriibacteriota</taxon>
    </lineage>
</organism>
<evidence type="ECO:0000313" key="7">
    <source>
        <dbReference type="Proteomes" id="UP000176603"/>
    </source>
</evidence>
<dbReference type="CDD" id="cd02440">
    <property type="entry name" value="AdoMet_MTases"/>
    <property type="match status" value="1"/>
</dbReference>
<evidence type="ECO:0000256" key="4">
    <source>
        <dbReference type="SAM" id="SignalP"/>
    </source>
</evidence>
<dbReference type="GO" id="GO:0000179">
    <property type="term" value="F:rRNA (adenine-N6,N6-)-dimethyltransferase activity"/>
    <property type="evidence" value="ECO:0007669"/>
    <property type="project" value="InterPro"/>
</dbReference>
<name>A0A1F7UPJ8_9BACT</name>
<feature type="domain" description="Ribosomal RNA adenine methylase transferase N-terminal" evidence="5">
    <location>
        <begin position="29"/>
        <end position="167"/>
    </location>
</feature>
<dbReference type="InterPro" id="IPR020598">
    <property type="entry name" value="rRNA_Ade_methylase_Trfase_N"/>
</dbReference>
<evidence type="ECO:0000256" key="1">
    <source>
        <dbReference type="ARBA" id="ARBA00022603"/>
    </source>
</evidence>
<evidence type="ECO:0000256" key="3">
    <source>
        <dbReference type="ARBA" id="ARBA00022691"/>
    </source>
</evidence>
<dbReference type="Proteomes" id="UP000176603">
    <property type="component" value="Unassembled WGS sequence"/>
</dbReference>
<evidence type="ECO:0000259" key="5">
    <source>
        <dbReference type="SMART" id="SM00650"/>
    </source>
</evidence>
<dbReference type="InterPro" id="IPR041698">
    <property type="entry name" value="Methyltransf_25"/>
</dbReference>
<keyword evidence="2" id="KW-0808">Transferase</keyword>
<proteinExistence type="predicted"/>
<accession>A0A1F7UPJ8</accession>
<dbReference type="InterPro" id="IPR020596">
    <property type="entry name" value="rRNA_Ade_Mease_Trfase_CS"/>
</dbReference>
<reference evidence="6 7" key="1">
    <citation type="journal article" date="2016" name="Nat. Commun.">
        <title>Thousands of microbial genomes shed light on interconnected biogeochemical processes in an aquifer system.</title>
        <authorList>
            <person name="Anantharaman K."/>
            <person name="Brown C.T."/>
            <person name="Hug L.A."/>
            <person name="Sharon I."/>
            <person name="Castelle C.J."/>
            <person name="Probst A.J."/>
            <person name="Thomas B.C."/>
            <person name="Singh A."/>
            <person name="Wilkins M.J."/>
            <person name="Karaoz U."/>
            <person name="Brodie E.L."/>
            <person name="Williams K.H."/>
            <person name="Hubbard S.S."/>
            <person name="Banfield J.F."/>
        </authorList>
    </citation>
    <scope>NUCLEOTIDE SEQUENCE [LARGE SCALE GENOMIC DNA]</scope>
</reference>
<dbReference type="InterPro" id="IPR029063">
    <property type="entry name" value="SAM-dependent_MTases_sf"/>
</dbReference>
<feature type="chain" id="PRO_5009533126" description="Ribosomal RNA adenine methylase transferase N-terminal domain-containing protein" evidence="4">
    <location>
        <begin position="22"/>
        <end position="186"/>
    </location>
</feature>
<dbReference type="AlphaFoldDB" id="A0A1F7UPJ8"/>
<comment type="caution">
    <text evidence="6">The sequence shown here is derived from an EMBL/GenBank/DDBJ whole genome shotgun (WGS) entry which is preliminary data.</text>
</comment>
<protein>
    <recommendedName>
        <fullName evidence="5">Ribosomal RNA adenine methylase transferase N-terminal domain-containing protein</fullName>
    </recommendedName>
</protein>
<evidence type="ECO:0000313" key="6">
    <source>
        <dbReference type="EMBL" id="OGL79628.1"/>
    </source>
</evidence>
<sequence length="186" mass="20105">MAIHNPLVFFKRFLASPVAVGAVLPTSLATARVMASPISPNGRVLEMGAGTGSITQGILERLTNVTRLTAVEIDPELATEFRKNFPAVSLVVGDAEDVLRDGSGWDAIVSGVPFTVMETEKRARMFDLIKRQLNPGGVFIAIQYSLSSKTELERNFRSVDVKFSPLNVPPAAVYVCREPITDVSAT</sequence>